<protein>
    <submittedName>
        <fullName evidence="1">Uncharacterized protein</fullName>
    </submittedName>
</protein>
<sequence length="188" mass="21262">MDHTSSKIAIAGAAIKVNNSSHFEHDGLKKKKMRRPMRLIRLALYMLKLSKASKSKSDPVNETSRWKKFVGSMRPLHLQRHQSPPRIMEAIPTPSAIISAGEQPEVYKAPISPAYTSATSSSNGMSQYESATNLQELDQLDKSEENDEDNGFDNKGGDEMIDVKAEQFIAQFYQQMRLQNETFKKTRK</sequence>
<keyword evidence="2" id="KW-1185">Reference proteome</keyword>
<comment type="caution">
    <text evidence="1">The sequence shown here is derived from an EMBL/GenBank/DDBJ whole genome shotgun (WGS) entry which is preliminary data.</text>
</comment>
<dbReference type="PANTHER" id="PTHR36378">
    <property type="entry name" value="COTTON FIBER PROTEIN"/>
    <property type="match status" value="1"/>
</dbReference>
<evidence type="ECO:0000313" key="1">
    <source>
        <dbReference type="EMBL" id="KAJ9171754.1"/>
    </source>
</evidence>
<accession>A0ABQ9LUR5</accession>
<reference evidence="1" key="1">
    <citation type="journal article" date="2023" name="Plant Biotechnol. J.">
        <title>Chromosome-level wild Hevea brasiliensis genome provides new tools for genomic-assisted breeding and valuable loci to elevate rubber yield.</title>
        <authorList>
            <person name="Cheng H."/>
            <person name="Song X."/>
            <person name="Hu Y."/>
            <person name="Wu T."/>
            <person name="Yang Q."/>
            <person name="An Z."/>
            <person name="Feng S."/>
            <person name="Deng Z."/>
            <person name="Wu W."/>
            <person name="Zeng X."/>
            <person name="Tu M."/>
            <person name="Wang X."/>
            <person name="Huang H."/>
        </authorList>
    </citation>
    <scope>NUCLEOTIDE SEQUENCE</scope>
    <source>
        <strain evidence="1">MT/VB/25A 57/8</strain>
    </source>
</reference>
<proteinExistence type="predicted"/>
<name>A0ABQ9LUR5_HEVBR</name>
<organism evidence="1 2">
    <name type="scientific">Hevea brasiliensis</name>
    <name type="common">Para rubber tree</name>
    <name type="synonym">Siphonia brasiliensis</name>
    <dbReference type="NCBI Taxonomy" id="3981"/>
    <lineage>
        <taxon>Eukaryota</taxon>
        <taxon>Viridiplantae</taxon>
        <taxon>Streptophyta</taxon>
        <taxon>Embryophyta</taxon>
        <taxon>Tracheophyta</taxon>
        <taxon>Spermatophyta</taxon>
        <taxon>Magnoliopsida</taxon>
        <taxon>eudicotyledons</taxon>
        <taxon>Gunneridae</taxon>
        <taxon>Pentapetalae</taxon>
        <taxon>rosids</taxon>
        <taxon>fabids</taxon>
        <taxon>Malpighiales</taxon>
        <taxon>Euphorbiaceae</taxon>
        <taxon>Crotonoideae</taxon>
        <taxon>Micrandreae</taxon>
        <taxon>Hevea</taxon>
    </lineage>
</organism>
<evidence type="ECO:0000313" key="2">
    <source>
        <dbReference type="Proteomes" id="UP001174677"/>
    </source>
</evidence>
<dbReference type="Pfam" id="PF05553">
    <property type="entry name" value="DUF761"/>
    <property type="match status" value="1"/>
</dbReference>
<dbReference type="Proteomes" id="UP001174677">
    <property type="component" value="Chromosome 9"/>
</dbReference>
<dbReference type="EMBL" id="JARPOI010000009">
    <property type="protein sequence ID" value="KAJ9171754.1"/>
    <property type="molecule type" value="Genomic_DNA"/>
</dbReference>
<dbReference type="PANTHER" id="PTHR36378:SF1">
    <property type="entry name" value="COTTON FIBER PROTEIN"/>
    <property type="match status" value="1"/>
</dbReference>
<gene>
    <name evidence="1" type="ORF">P3X46_015073</name>
</gene>
<dbReference type="InterPro" id="IPR008480">
    <property type="entry name" value="DUF761_pln"/>
</dbReference>